<gene>
    <name evidence="1" type="ORF">RhiirA5_423816</name>
</gene>
<protein>
    <submittedName>
        <fullName evidence="1">Uncharacterized protein</fullName>
    </submittedName>
</protein>
<dbReference type="AlphaFoldDB" id="A0A2N0P992"/>
<dbReference type="Proteomes" id="UP000232722">
    <property type="component" value="Unassembled WGS sequence"/>
</dbReference>
<name>A0A2N0P992_9GLOM</name>
<accession>A0A2N0P992</accession>
<organism evidence="1 2">
    <name type="scientific">Rhizophagus irregularis</name>
    <dbReference type="NCBI Taxonomy" id="588596"/>
    <lineage>
        <taxon>Eukaryota</taxon>
        <taxon>Fungi</taxon>
        <taxon>Fungi incertae sedis</taxon>
        <taxon>Mucoromycota</taxon>
        <taxon>Glomeromycotina</taxon>
        <taxon>Glomeromycetes</taxon>
        <taxon>Glomerales</taxon>
        <taxon>Glomeraceae</taxon>
        <taxon>Rhizophagus</taxon>
    </lineage>
</organism>
<evidence type="ECO:0000313" key="2">
    <source>
        <dbReference type="Proteomes" id="UP000232722"/>
    </source>
</evidence>
<sequence>MDLSRERVEDLGRNPAVFPSLLGVIEFCFLSLTDFQDEIDTDGTVQEENEPRADWMVLSEMMPKRRNNNFTDSLGNRDIDINHDWVGESWLI</sequence>
<dbReference type="EMBL" id="LLXJ01001191">
    <property type="protein sequence ID" value="PKC03409.1"/>
    <property type="molecule type" value="Genomic_DNA"/>
</dbReference>
<proteinExistence type="predicted"/>
<reference evidence="1 2" key="2">
    <citation type="submission" date="2017-09" db="EMBL/GenBank/DDBJ databases">
        <title>Extensive intraspecific genome diversity in a model arbuscular mycorrhizal fungus.</title>
        <authorList>
            <person name="Chen E.C."/>
            <person name="Morin E."/>
            <person name="Beaudet D."/>
            <person name="Noel J."/>
            <person name="Ndikumana S."/>
            <person name="Charron P."/>
            <person name="St-Onge C."/>
            <person name="Giorgi J."/>
            <person name="Grigoriev I.V."/>
            <person name="Roux C."/>
            <person name="Martin F.M."/>
            <person name="Corradi N."/>
        </authorList>
    </citation>
    <scope>NUCLEOTIDE SEQUENCE [LARGE SCALE GENOMIC DNA]</scope>
    <source>
        <strain evidence="1 2">A5</strain>
    </source>
</reference>
<evidence type="ECO:0000313" key="1">
    <source>
        <dbReference type="EMBL" id="PKC03409.1"/>
    </source>
</evidence>
<comment type="caution">
    <text evidence="1">The sequence shown here is derived from an EMBL/GenBank/DDBJ whole genome shotgun (WGS) entry which is preliminary data.</text>
</comment>
<reference evidence="1 2" key="1">
    <citation type="submission" date="2016-04" db="EMBL/GenBank/DDBJ databases">
        <title>Genome analyses suggest a sexual origin of heterokaryosis in a supposedly ancient asexual fungus.</title>
        <authorList>
            <person name="Ropars J."/>
            <person name="Sedzielewska K."/>
            <person name="Noel J."/>
            <person name="Charron P."/>
            <person name="Farinelli L."/>
            <person name="Marton T."/>
            <person name="Kruger M."/>
            <person name="Pelin A."/>
            <person name="Brachmann A."/>
            <person name="Corradi N."/>
        </authorList>
    </citation>
    <scope>NUCLEOTIDE SEQUENCE [LARGE SCALE GENOMIC DNA]</scope>
    <source>
        <strain evidence="1 2">A5</strain>
    </source>
</reference>
<dbReference type="VEuPathDB" id="FungiDB:RhiirFUN_000698"/>